<gene>
    <name evidence="4" type="ORF">HIM_07824</name>
</gene>
<protein>
    <submittedName>
        <fullName evidence="4">Uncharacterized protein</fullName>
    </submittedName>
</protein>
<keyword evidence="3" id="KW-0560">Oxidoreductase</keyword>
<dbReference type="EMBL" id="KQ030542">
    <property type="protein sequence ID" value="KJZ72749.1"/>
    <property type="molecule type" value="Genomic_DNA"/>
</dbReference>
<organism evidence="4 5">
    <name type="scientific">Hirsutella minnesotensis 3608</name>
    <dbReference type="NCBI Taxonomy" id="1043627"/>
    <lineage>
        <taxon>Eukaryota</taxon>
        <taxon>Fungi</taxon>
        <taxon>Dikarya</taxon>
        <taxon>Ascomycota</taxon>
        <taxon>Pezizomycotina</taxon>
        <taxon>Sordariomycetes</taxon>
        <taxon>Hypocreomycetidae</taxon>
        <taxon>Hypocreales</taxon>
        <taxon>Ophiocordycipitaceae</taxon>
        <taxon>Hirsutella</taxon>
    </lineage>
</organism>
<evidence type="ECO:0000313" key="5">
    <source>
        <dbReference type="Proteomes" id="UP000054481"/>
    </source>
</evidence>
<name>A0A0F8A407_9HYPO</name>
<evidence type="ECO:0000256" key="2">
    <source>
        <dbReference type="ARBA" id="ARBA00022857"/>
    </source>
</evidence>
<reference evidence="4 5" key="1">
    <citation type="journal article" date="2014" name="Genome Biol. Evol.">
        <title>Comparative genomics and transcriptomics analyses reveal divergent lifestyle features of nematode endoparasitic fungus Hirsutella minnesotensis.</title>
        <authorList>
            <person name="Lai Y."/>
            <person name="Liu K."/>
            <person name="Zhang X."/>
            <person name="Zhang X."/>
            <person name="Li K."/>
            <person name="Wang N."/>
            <person name="Shu C."/>
            <person name="Wu Y."/>
            <person name="Wang C."/>
            <person name="Bushley K.E."/>
            <person name="Xiang M."/>
            <person name="Liu X."/>
        </authorList>
    </citation>
    <scope>NUCLEOTIDE SEQUENCE [LARGE SCALE GENOMIC DNA]</scope>
    <source>
        <strain evidence="4 5">3608</strain>
    </source>
</reference>
<dbReference type="InterPro" id="IPR052178">
    <property type="entry name" value="Sec_Metab_Biosynth_SDR"/>
</dbReference>
<dbReference type="SUPFAM" id="SSF51735">
    <property type="entry name" value="NAD(P)-binding Rossmann-fold domains"/>
    <property type="match status" value="1"/>
</dbReference>
<dbReference type="Pfam" id="PF13561">
    <property type="entry name" value="adh_short_C2"/>
    <property type="match status" value="1"/>
</dbReference>
<evidence type="ECO:0000313" key="4">
    <source>
        <dbReference type="EMBL" id="KJZ72749.1"/>
    </source>
</evidence>
<dbReference type="PANTHER" id="PTHR43618:SF18">
    <property type="entry name" value="SHORT CHAIN DEHYDROGENASE_REDUCTASE FAMILY (AFU_ORTHOLOGUE AFUA_5G12480)"/>
    <property type="match status" value="1"/>
</dbReference>
<evidence type="ECO:0000256" key="3">
    <source>
        <dbReference type="ARBA" id="ARBA00023002"/>
    </source>
</evidence>
<dbReference type="InterPro" id="IPR036291">
    <property type="entry name" value="NAD(P)-bd_dom_sf"/>
</dbReference>
<keyword evidence="2" id="KW-0521">NADP</keyword>
<sequence length="295" mass="30876">MAPSYDTQSLFDVKDLVAVISGGGSGIGEVIAHTLAGNGAKAVFILGRREEALIKARDSSPNPQTVHPIVCDVTSKDSLAAAADTVCKKTGYCDVVFANSGTATALCTEGVSQIGKASIKAVQEKLWEPNIDEYEKTFRVNVAGAYYTVVAFLDLLDEGNKRAVVPQKSQAILTGSIAGLTRVPSAGFAYGPSKAAVLHMAKQLATALSPVKIRVNTIVPGIYPSELAGASILKDFSDPRKEGGMPKDLVPLERSGREEELAGIALFLSSKSGGYLNGNMLVTDGGRTGIQPATY</sequence>
<dbReference type="PRINTS" id="PR00081">
    <property type="entry name" value="GDHRDH"/>
</dbReference>
<dbReference type="GO" id="GO:0016491">
    <property type="term" value="F:oxidoreductase activity"/>
    <property type="evidence" value="ECO:0007669"/>
    <property type="project" value="UniProtKB-KW"/>
</dbReference>
<dbReference type="AlphaFoldDB" id="A0A0F8A407"/>
<dbReference type="OrthoDB" id="2962696at2759"/>
<dbReference type="Proteomes" id="UP000054481">
    <property type="component" value="Unassembled WGS sequence"/>
</dbReference>
<accession>A0A0F8A407</accession>
<dbReference type="Gene3D" id="3.40.50.720">
    <property type="entry name" value="NAD(P)-binding Rossmann-like Domain"/>
    <property type="match status" value="1"/>
</dbReference>
<keyword evidence="5" id="KW-1185">Reference proteome</keyword>
<dbReference type="CDD" id="cd05233">
    <property type="entry name" value="SDR_c"/>
    <property type="match status" value="1"/>
</dbReference>
<dbReference type="InterPro" id="IPR002347">
    <property type="entry name" value="SDR_fam"/>
</dbReference>
<comment type="similarity">
    <text evidence="1">Belongs to the short-chain dehydrogenases/reductases (SDR) family.</text>
</comment>
<proteinExistence type="inferred from homology"/>
<evidence type="ECO:0000256" key="1">
    <source>
        <dbReference type="ARBA" id="ARBA00006484"/>
    </source>
</evidence>
<dbReference type="PANTHER" id="PTHR43618">
    <property type="entry name" value="7-ALPHA-HYDROXYSTEROID DEHYDROGENASE"/>
    <property type="match status" value="1"/>
</dbReference>